<keyword evidence="1" id="KW-0812">Transmembrane</keyword>
<gene>
    <name evidence="3" type="ORF">MPOL1434_LOCUS3258</name>
</gene>
<dbReference type="EMBL" id="HBEJ01005556">
    <property type="protein sequence ID" value="CAD8365072.1"/>
    <property type="molecule type" value="Transcribed_RNA"/>
</dbReference>
<name>A0A7S0AIN5_9STRA</name>
<keyword evidence="2" id="KW-0732">Signal</keyword>
<evidence type="ECO:0000256" key="1">
    <source>
        <dbReference type="SAM" id="Phobius"/>
    </source>
</evidence>
<accession>A0A7S0AIN5</accession>
<reference evidence="3" key="1">
    <citation type="submission" date="2021-01" db="EMBL/GenBank/DDBJ databases">
        <authorList>
            <person name="Corre E."/>
            <person name="Pelletier E."/>
            <person name="Niang G."/>
            <person name="Scheremetjew M."/>
            <person name="Finn R."/>
            <person name="Kale V."/>
            <person name="Holt S."/>
            <person name="Cochrane G."/>
            <person name="Meng A."/>
            <person name="Brown T."/>
            <person name="Cohen L."/>
        </authorList>
    </citation>
    <scope>NUCLEOTIDE SEQUENCE</scope>
    <source>
        <strain evidence="3">CCMP3303</strain>
    </source>
</reference>
<feature type="signal peptide" evidence="2">
    <location>
        <begin position="1"/>
        <end position="20"/>
    </location>
</feature>
<protein>
    <submittedName>
        <fullName evidence="3">Uncharacterized protein</fullName>
    </submittedName>
</protein>
<feature type="transmembrane region" description="Helical" evidence="1">
    <location>
        <begin position="118"/>
        <end position="141"/>
    </location>
</feature>
<proteinExistence type="predicted"/>
<organism evidence="3">
    <name type="scientific">Minutocellus polymorphus</name>
    <dbReference type="NCBI Taxonomy" id="265543"/>
    <lineage>
        <taxon>Eukaryota</taxon>
        <taxon>Sar</taxon>
        <taxon>Stramenopiles</taxon>
        <taxon>Ochrophyta</taxon>
        <taxon>Bacillariophyta</taxon>
        <taxon>Mediophyceae</taxon>
        <taxon>Cymatosirophycidae</taxon>
        <taxon>Cymatosirales</taxon>
        <taxon>Cymatosiraceae</taxon>
        <taxon>Minutocellus</taxon>
    </lineage>
</organism>
<evidence type="ECO:0000313" key="3">
    <source>
        <dbReference type="EMBL" id="CAD8365072.1"/>
    </source>
</evidence>
<keyword evidence="1" id="KW-0472">Membrane</keyword>
<feature type="transmembrane region" description="Helical" evidence="1">
    <location>
        <begin position="254"/>
        <end position="273"/>
    </location>
</feature>
<feature type="transmembrane region" description="Helical" evidence="1">
    <location>
        <begin position="84"/>
        <end position="106"/>
    </location>
</feature>
<dbReference type="AlphaFoldDB" id="A0A7S0AIN5"/>
<feature type="transmembrane region" description="Helical" evidence="1">
    <location>
        <begin position="198"/>
        <end position="218"/>
    </location>
</feature>
<keyword evidence="1" id="KW-1133">Transmembrane helix</keyword>
<feature type="chain" id="PRO_5031444062" evidence="2">
    <location>
        <begin position="21"/>
        <end position="283"/>
    </location>
</feature>
<evidence type="ECO:0000256" key="2">
    <source>
        <dbReference type="SAM" id="SignalP"/>
    </source>
</evidence>
<sequence>MKPLSSPLLFIAIICNLTACHSLAGPRPNVVANMPSIAGARCGSAAETQQARQTKSALLLSGGGGSEAELKDYSSEMSALFGNIRIPAALFAGASAGAAFAMPLGTSDGFALGFVKRIYALLMMCALSCQLLAIIVATLSMGTIAVSAESRKASCLSDYIEEYFDLSWVTARWNFLAGIFSFVVGQGMRAWLTVGCPIFGKAALGVMVSSTIFAVGFIEDNERKRRSGGVSKGLLGLTIKYFTSMLKKATKDPLFALGSLLSAVTWGYVAYNLPHVWKYLEMH</sequence>